<evidence type="ECO:0000259" key="3">
    <source>
        <dbReference type="PROSITE" id="PS50076"/>
    </source>
</evidence>
<dbReference type="Gene3D" id="1.10.287.110">
    <property type="entry name" value="DnaJ domain"/>
    <property type="match status" value="1"/>
</dbReference>
<keyword evidence="5" id="KW-1185">Reference proteome</keyword>
<evidence type="ECO:0000313" key="4">
    <source>
        <dbReference type="EMBL" id="KAJ4394102.1"/>
    </source>
</evidence>
<evidence type="ECO:0000256" key="1">
    <source>
        <dbReference type="ARBA" id="ARBA00023186"/>
    </source>
</evidence>
<dbReference type="OrthoDB" id="666364at2759"/>
<sequence>MERGTHNPRRPGSAARTRSRNPSRSTASSARSSGVFVDRDATPLGGSAESSSSYLYPNRFNPSLRSVGSRVSLSEQFATTRKEYEFGFDDAISFVAQSEYEDEEEEDITVDDDTLTTLGNSDGAVVVPPVIEGRENAEDNVQTVVSRIRRTHYELLCLPEEGIITADDIRRAYFRLYAVLHSTRLPSSYREAAQGYFADVQVAFETLITKASKEEYDFTVVDEDNETTTEDERGAYEDDKITPNKKANPRFVRRLRRQQEQGVTELGVQMDAQPLISQNRNALRHRQVLPAGLCLTQTFTTGFPAVSRFIQPRVRRIYQALKPPAELEDIREGEVSEIYCTPPTVTLASSVFATNSRSAWLPPATVLSQQQNIIPDVFPKDRPLQWYSTYLSPLLNLKLRQELFLRETGLSEVTLKRTLPDAVVELETDTMNAVSVTARASHTVCFEREEHTGVDDLVQVEASVSVNRSWLARSYATRLGLAAYKKLSPSGGIVFACADTGTSSLWEQSSPVAFWDSQPPENDSTAASWRTYMDSLAKSLGQGLMPYYYSPPTVEVGYRFSDSSNEHMGLPSGRPFTKQARSGLRRLHDDVDLVGAGACGSWTISGAVTSGGVAGYLRYGRDLFTSRSSSTQLEVSSRSSSKWAERLGFRMEAELTTQKMKNDLVFSGLQWGKSEICHLAVRGIKKIGKSSKVGLELGVVSASNSVVLSVYLSPRNNQRFILPIMLFRDSPLMNQRFSTSCTKMLFWTAVVPALGLAAVDYITSRTPAETSNPKSKKKAKRTRDYLQRRVTQCRAEADDIVAMLVQPVLHRQRLQRADGGLVILDARYGVLLDTASASSTTPNWAAPEDVADVTVAMAALVDDEGKLRIPEGLRKSKLMGFWDPNPGSTKWLVVRYVYGGREATKAVAGRKELRLP</sequence>
<dbReference type="InterPro" id="IPR036869">
    <property type="entry name" value="J_dom_sf"/>
</dbReference>
<dbReference type="InterPro" id="IPR001623">
    <property type="entry name" value="DnaJ_domain"/>
</dbReference>
<evidence type="ECO:0000256" key="2">
    <source>
        <dbReference type="SAM" id="MobiDB-lite"/>
    </source>
</evidence>
<gene>
    <name evidence="4" type="ORF">N0V93_003319</name>
</gene>
<protein>
    <recommendedName>
        <fullName evidence="3">J domain-containing protein</fullName>
    </recommendedName>
</protein>
<dbReference type="InterPro" id="IPR052243">
    <property type="entry name" value="Mito_inner_membrane_organizer"/>
</dbReference>
<organism evidence="4 5">
    <name type="scientific">Gnomoniopsis smithogilvyi</name>
    <dbReference type="NCBI Taxonomy" id="1191159"/>
    <lineage>
        <taxon>Eukaryota</taxon>
        <taxon>Fungi</taxon>
        <taxon>Dikarya</taxon>
        <taxon>Ascomycota</taxon>
        <taxon>Pezizomycotina</taxon>
        <taxon>Sordariomycetes</taxon>
        <taxon>Sordariomycetidae</taxon>
        <taxon>Diaporthales</taxon>
        <taxon>Gnomoniaceae</taxon>
        <taxon>Gnomoniopsis</taxon>
    </lineage>
</organism>
<feature type="compositionally biased region" description="Low complexity" evidence="2">
    <location>
        <begin position="13"/>
        <end position="33"/>
    </location>
</feature>
<reference evidence="4" key="1">
    <citation type="submission" date="2022-10" db="EMBL/GenBank/DDBJ databases">
        <title>Tapping the CABI collections for fungal endophytes: first genome assemblies for Collariella, Neodidymelliopsis, Ascochyta clinopodiicola, Didymella pomorum, Didymosphaeria variabile, Neocosmospora piperis and Neocucurbitaria cava.</title>
        <authorList>
            <person name="Hill R."/>
        </authorList>
    </citation>
    <scope>NUCLEOTIDE SEQUENCE</scope>
    <source>
        <strain evidence="4">IMI 355082</strain>
    </source>
</reference>
<name>A0A9W8Z079_9PEZI</name>
<comment type="caution">
    <text evidence="4">The sequence shown here is derived from an EMBL/GenBank/DDBJ whole genome shotgun (WGS) entry which is preliminary data.</text>
</comment>
<dbReference type="PANTHER" id="PTHR44157">
    <property type="entry name" value="DNAJ HOMOLOG SUBFAMILY C MEMBER 11"/>
    <property type="match status" value="1"/>
</dbReference>
<dbReference type="SUPFAM" id="SSF46565">
    <property type="entry name" value="Chaperone J-domain"/>
    <property type="match status" value="1"/>
</dbReference>
<dbReference type="InterPro" id="IPR024586">
    <property type="entry name" value="DnaJ-like_C11_C"/>
</dbReference>
<proteinExistence type="predicted"/>
<dbReference type="AlphaFoldDB" id="A0A9W8Z079"/>
<dbReference type="Pfam" id="PF11875">
    <property type="entry name" value="DnaJ-like_C11_C"/>
    <property type="match status" value="1"/>
</dbReference>
<dbReference type="EMBL" id="JAPEVB010000002">
    <property type="protein sequence ID" value="KAJ4394102.1"/>
    <property type="molecule type" value="Genomic_DNA"/>
</dbReference>
<dbReference type="PROSITE" id="PS50076">
    <property type="entry name" value="DNAJ_2"/>
    <property type="match status" value="1"/>
</dbReference>
<keyword evidence="1" id="KW-0143">Chaperone</keyword>
<dbReference type="GO" id="GO:0005739">
    <property type="term" value="C:mitochondrion"/>
    <property type="evidence" value="ECO:0007669"/>
    <property type="project" value="GOC"/>
</dbReference>
<dbReference type="Proteomes" id="UP001140453">
    <property type="component" value="Unassembled WGS sequence"/>
</dbReference>
<feature type="region of interest" description="Disordered" evidence="2">
    <location>
        <begin position="1"/>
        <end position="55"/>
    </location>
</feature>
<dbReference type="GO" id="GO:0042407">
    <property type="term" value="P:cristae formation"/>
    <property type="evidence" value="ECO:0007669"/>
    <property type="project" value="TreeGrafter"/>
</dbReference>
<dbReference type="PANTHER" id="PTHR44157:SF1">
    <property type="entry name" value="DNAJ HOMOLOG SUBFAMILY C MEMBER 11"/>
    <property type="match status" value="1"/>
</dbReference>
<evidence type="ECO:0000313" key="5">
    <source>
        <dbReference type="Proteomes" id="UP001140453"/>
    </source>
</evidence>
<feature type="domain" description="J" evidence="3">
    <location>
        <begin position="151"/>
        <end position="220"/>
    </location>
</feature>
<accession>A0A9W8Z079</accession>